<accession>A0ABV0PIL3</accession>
<evidence type="ECO:0000313" key="1">
    <source>
        <dbReference type="EMBL" id="MEQ2183265.1"/>
    </source>
</evidence>
<keyword evidence="2" id="KW-1185">Reference proteome</keyword>
<comment type="caution">
    <text evidence="1">The sequence shown here is derived from an EMBL/GenBank/DDBJ whole genome shotgun (WGS) entry which is preliminary data.</text>
</comment>
<dbReference type="EMBL" id="JAHRIO010075040">
    <property type="protein sequence ID" value="MEQ2183265.1"/>
    <property type="molecule type" value="Genomic_DNA"/>
</dbReference>
<reference evidence="1 2" key="1">
    <citation type="submission" date="2021-06" db="EMBL/GenBank/DDBJ databases">
        <authorList>
            <person name="Palmer J.M."/>
        </authorList>
    </citation>
    <scope>NUCLEOTIDE SEQUENCE [LARGE SCALE GENOMIC DNA]</scope>
    <source>
        <strain evidence="1 2">GA_2019</strain>
        <tissue evidence="1">Muscle</tissue>
    </source>
</reference>
<sequence length="105" mass="11617">SAFVRSDSDVGWESLAHSLHFNLSQRCSSGLRSGLCAGVSSCSIANLLIHVLMGHALCTGAQSCWNVMRASPYCFHRSRSIVQNDFVFFILRVPFIETPNKQPPF</sequence>
<dbReference type="Proteomes" id="UP001476798">
    <property type="component" value="Unassembled WGS sequence"/>
</dbReference>
<protein>
    <submittedName>
        <fullName evidence="1">Uncharacterized protein</fullName>
    </submittedName>
</protein>
<evidence type="ECO:0000313" key="2">
    <source>
        <dbReference type="Proteomes" id="UP001476798"/>
    </source>
</evidence>
<feature type="non-terminal residue" evidence="1">
    <location>
        <position position="1"/>
    </location>
</feature>
<organism evidence="1 2">
    <name type="scientific">Goodea atripinnis</name>
    <dbReference type="NCBI Taxonomy" id="208336"/>
    <lineage>
        <taxon>Eukaryota</taxon>
        <taxon>Metazoa</taxon>
        <taxon>Chordata</taxon>
        <taxon>Craniata</taxon>
        <taxon>Vertebrata</taxon>
        <taxon>Euteleostomi</taxon>
        <taxon>Actinopterygii</taxon>
        <taxon>Neopterygii</taxon>
        <taxon>Teleostei</taxon>
        <taxon>Neoteleostei</taxon>
        <taxon>Acanthomorphata</taxon>
        <taxon>Ovalentaria</taxon>
        <taxon>Atherinomorphae</taxon>
        <taxon>Cyprinodontiformes</taxon>
        <taxon>Goodeidae</taxon>
        <taxon>Goodea</taxon>
    </lineage>
</organism>
<name>A0ABV0PIL3_9TELE</name>
<proteinExistence type="predicted"/>
<gene>
    <name evidence="1" type="ORF">GOODEAATRI_030962</name>
</gene>